<evidence type="ECO:0000256" key="6">
    <source>
        <dbReference type="SAM" id="MobiDB-lite"/>
    </source>
</evidence>
<feature type="compositionally biased region" description="Pro residues" evidence="6">
    <location>
        <begin position="12"/>
        <end position="23"/>
    </location>
</feature>
<dbReference type="PANTHER" id="PTHR43673:SF2">
    <property type="entry name" value="NITROREDUCTASE"/>
    <property type="match status" value="1"/>
</dbReference>
<sequence>MTARARNATPPSGSPPHAPPGSSPDPGGALRVLRTRSVIREFTGEPITDADVDALVTAMVAAPTGSNRQAWAFIVIREPQRLLSVRAFAPGVIGTPPLLLVACHDHSRYTDEDDARVVRELGRLCVAMAVENFMLAAHALGLGACPASSFLPEPIRLLLDMPAHLEPVLLVSAGHPAHPPQPSERRDIDEVVRYDSYA</sequence>
<evidence type="ECO:0000256" key="5">
    <source>
        <dbReference type="ARBA" id="ARBA00023002"/>
    </source>
</evidence>
<protein>
    <submittedName>
        <fullName evidence="8">Nitroreductase family protein</fullName>
    </submittedName>
</protein>
<name>A0ABW2CCD8_9ACTN</name>
<dbReference type="CDD" id="cd02062">
    <property type="entry name" value="Nitro_FMN_reductase"/>
    <property type="match status" value="1"/>
</dbReference>
<accession>A0ABW2CCD8</accession>
<keyword evidence="3" id="KW-0285">Flavoprotein</keyword>
<dbReference type="RefSeq" id="WP_160824075.1">
    <property type="nucleotide sequence ID" value="NZ_JBHSXS010000002.1"/>
</dbReference>
<evidence type="ECO:0000259" key="7">
    <source>
        <dbReference type="Pfam" id="PF00881"/>
    </source>
</evidence>
<dbReference type="Pfam" id="PF00881">
    <property type="entry name" value="Nitroreductase"/>
    <property type="match status" value="2"/>
</dbReference>
<evidence type="ECO:0000256" key="3">
    <source>
        <dbReference type="ARBA" id="ARBA00022630"/>
    </source>
</evidence>
<feature type="region of interest" description="Disordered" evidence="6">
    <location>
        <begin position="1"/>
        <end position="28"/>
    </location>
</feature>
<dbReference type="PANTHER" id="PTHR43673">
    <property type="entry name" value="NAD(P)H NITROREDUCTASE YDGI-RELATED"/>
    <property type="match status" value="1"/>
</dbReference>
<gene>
    <name evidence="8" type="ORF">ACFQKB_06775</name>
</gene>
<keyword evidence="5" id="KW-0560">Oxidoreductase</keyword>
<evidence type="ECO:0000256" key="1">
    <source>
        <dbReference type="ARBA" id="ARBA00001917"/>
    </source>
</evidence>
<dbReference type="Gene3D" id="3.40.109.10">
    <property type="entry name" value="NADH Oxidase"/>
    <property type="match status" value="1"/>
</dbReference>
<evidence type="ECO:0000313" key="9">
    <source>
        <dbReference type="Proteomes" id="UP001596380"/>
    </source>
</evidence>
<keyword evidence="4" id="KW-0288">FMN</keyword>
<evidence type="ECO:0000256" key="4">
    <source>
        <dbReference type="ARBA" id="ARBA00022643"/>
    </source>
</evidence>
<proteinExistence type="inferred from homology"/>
<comment type="cofactor">
    <cofactor evidence="1">
        <name>FMN</name>
        <dbReference type="ChEBI" id="CHEBI:58210"/>
    </cofactor>
</comment>
<evidence type="ECO:0000313" key="8">
    <source>
        <dbReference type="EMBL" id="MFC6879468.1"/>
    </source>
</evidence>
<feature type="domain" description="Nitroreductase" evidence="7">
    <location>
        <begin position="34"/>
        <end position="81"/>
    </location>
</feature>
<dbReference type="InterPro" id="IPR029479">
    <property type="entry name" value="Nitroreductase"/>
</dbReference>
<comment type="similarity">
    <text evidence="2">Belongs to the nitroreductase family.</text>
</comment>
<dbReference type="Proteomes" id="UP001596380">
    <property type="component" value="Unassembled WGS sequence"/>
</dbReference>
<comment type="caution">
    <text evidence="8">The sequence shown here is derived from an EMBL/GenBank/DDBJ whole genome shotgun (WGS) entry which is preliminary data.</text>
</comment>
<evidence type="ECO:0000256" key="2">
    <source>
        <dbReference type="ARBA" id="ARBA00007118"/>
    </source>
</evidence>
<reference evidence="9" key="1">
    <citation type="journal article" date="2019" name="Int. J. Syst. Evol. Microbiol.">
        <title>The Global Catalogue of Microorganisms (GCM) 10K type strain sequencing project: providing services to taxonomists for standard genome sequencing and annotation.</title>
        <authorList>
            <consortium name="The Broad Institute Genomics Platform"/>
            <consortium name="The Broad Institute Genome Sequencing Center for Infectious Disease"/>
            <person name="Wu L."/>
            <person name="Ma J."/>
        </authorList>
    </citation>
    <scope>NUCLEOTIDE SEQUENCE [LARGE SCALE GENOMIC DNA]</scope>
    <source>
        <strain evidence="9">JCM 3369</strain>
    </source>
</reference>
<feature type="domain" description="Nitroreductase" evidence="7">
    <location>
        <begin position="92"/>
        <end position="175"/>
    </location>
</feature>
<dbReference type="SUPFAM" id="SSF55469">
    <property type="entry name" value="FMN-dependent nitroreductase-like"/>
    <property type="match status" value="1"/>
</dbReference>
<dbReference type="EMBL" id="JBHSXS010000002">
    <property type="protein sequence ID" value="MFC6879468.1"/>
    <property type="molecule type" value="Genomic_DNA"/>
</dbReference>
<organism evidence="8 9">
    <name type="scientific">Actinomadura yumaensis</name>
    <dbReference type="NCBI Taxonomy" id="111807"/>
    <lineage>
        <taxon>Bacteria</taxon>
        <taxon>Bacillati</taxon>
        <taxon>Actinomycetota</taxon>
        <taxon>Actinomycetes</taxon>
        <taxon>Streptosporangiales</taxon>
        <taxon>Thermomonosporaceae</taxon>
        <taxon>Actinomadura</taxon>
    </lineage>
</organism>
<keyword evidence="9" id="KW-1185">Reference proteome</keyword>
<dbReference type="InterPro" id="IPR000415">
    <property type="entry name" value="Nitroreductase-like"/>
</dbReference>